<dbReference type="AlphaFoldDB" id="X0S448"/>
<reference evidence="1" key="1">
    <citation type="journal article" date="2014" name="Front. Microbiol.">
        <title>High frequency of phylogenetically diverse reductive dehalogenase-homologous genes in deep subseafloor sedimentary metagenomes.</title>
        <authorList>
            <person name="Kawai M."/>
            <person name="Futagami T."/>
            <person name="Toyoda A."/>
            <person name="Takaki Y."/>
            <person name="Nishi S."/>
            <person name="Hori S."/>
            <person name="Arai W."/>
            <person name="Tsubouchi T."/>
            <person name="Morono Y."/>
            <person name="Uchiyama I."/>
            <person name="Ito T."/>
            <person name="Fujiyama A."/>
            <person name="Inagaki F."/>
            <person name="Takami H."/>
        </authorList>
    </citation>
    <scope>NUCLEOTIDE SEQUENCE</scope>
    <source>
        <strain evidence="1">Expedition CK06-06</strain>
    </source>
</reference>
<gene>
    <name evidence="1" type="ORF">S01H1_15112</name>
</gene>
<comment type="caution">
    <text evidence="1">The sequence shown here is derived from an EMBL/GenBank/DDBJ whole genome shotgun (WGS) entry which is preliminary data.</text>
</comment>
<name>X0S448_9ZZZZ</name>
<organism evidence="1">
    <name type="scientific">marine sediment metagenome</name>
    <dbReference type="NCBI Taxonomy" id="412755"/>
    <lineage>
        <taxon>unclassified sequences</taxon>
        <taxon>metagenomes</taxon>
        <taxon>ecological metagenomes</taxon>
    </lineage>
</organism>
<accession>X0S448</accession>
<feature type="non-terminal residue" evidence="1">
    <location>
        <position position="1"/>
    </location>
</feature>
<evidence type="ECO:0000313" key="1">
    <source>
        <dbReference type="EMBL" id="GAF70707.1"/>
    </source>
</evidence>
<proteinExistence type="predicted"/>
<dbReference type="EMBL" id="BARS01007887">
    <property type="protein sequence ID" value="GAF70707.1"/>
    <property type="molecule type" value="Genomic_DNA"/>
</dbReference>
<protein>
    <submittedName>
        <fullName evidence="1">Uncharacterized protein</fullName>
    </submittedName>
</protein>
<sequence length="150" mass="17242">TKPRLYIADLGLAQEKPVQVYIEPSNYSASEPWTLIHNAVVDTENGYLYLPFGVSNDYRLRIIGMGYLDFYDSSGDVGTDWDDTININSPQTDILIAQAALYLYTWMVMPNFTAGDRKDFAEMMGFWQQELRKRINKFGMPIPSAPVKWR</sequence>